<evidence type="ECO:0008006" key="4">
    <source>
        <dbReference type="Google" id="ProtNLM"/>
    </source>
</evidence>
<accession>A0A3E1RBT3</accession>
<keyword evidence="3" id="KW-1185">Reference proteome</keyword>
<organism evidence="2 3">
    <name type="scientific">Rhodoferax lacus</name>
    <dbReference type="NCBI Taxonomy" id="2184758"/>
    <lineage>
        <taxon>Bacteria</taxon>
        <taxon>Pseudomonadati</taxon>
        <taxon>Pseudomonadota</taxon>
        <taxon>Betaproteobacteria</taxon>
        <taxon>Burkholderiales</taxon>
        <taxon>Comamonadaceae</taxon>
        <taxon>Rhodoferax</taxon>
    </lineage>
</organism>
<comment type="caution">
    <text evidence="2">The sequence shown here is derived from an EMBL/GenBank/DDBJ whole genome shotgun (WGS) entry which is preliminary data.</text>
</comment>
<protein>
    <recommendedName>
        <fullName evidence="4">DUF2946 domain-containing protein</fullName>
    </recommendedName>
</protein>
<proteinExistence type="predicted"/>
<sequence>MARWFILFLIALLPLRGWSVERMALDMQGMPVAAQSQDLELGMSAECALHMQAGMQMDASADAAQAAVHGTDHKSSHKSEHKGCQSCQLCMPLLALDGAVPLHLASPPQQLPRAHSSRFVSADSARNAKPPIS</sequence>
<dbReference type="EMBL" id="QFZK01000006">
    <property type="protein sequence ID" value="RFO96723.1"/>
    <property type="molecule type" value="Genomic_DNA"/>
</dbReference>
<evidence type="ECO:0000313" key="2">
    <source>
        <dbReference type="EMBL" id="RFO96723.1"/>
    </source>
</evidence>
<gene>
    <name evidence="2" type="ORF">DIC66_11960</name>
</gene>
<dbReference type="Proteomes" id="UP000260665">
    <property type="component" value="Unassembled WGS sequence"/>
</dbReference>
<reference evidence="2 3" key="1">
    <citation type="submission" date="2018-05" db="EMBL/GenBank/DDBJ databases">
        <title>Rhodoferax soyangensis sp.nov., isolated from an oligotrophic freshwater lake.</title>
        <authorList>
            <person name="Park M."/>
        </authorList>
    </citation>
    <scope>NUCLEOTIDE SEQUENCE [LARGE SCALE GENOMIC DNA]</scope>
    <source>
        <strain evidence="2 3">IMCC26218</strain>
    </source>
</reference>
<evidence type="ECO:0000313" key="3">
    <source>
        <dbReference type="Proteomes" id="UP000260665"/>
    </source>
</evidence>
<dbReference type="AlphaFoldDB" id="A0A3E1RBT3"/>
<evidence type="ECO:0000256" key="1">
    <source>
        <dbReference type="SAM" id="MobiDB-lite"/>
    </source>
</evidence>
<feature type="region of interest" description="Disordered" evidence="1">
    <location>
        <begin position="106"/>
        <end position="133"/>
    </location>
</feature>
<name>A0A3E1RBT3_9BURK</name>